<feature type="transmembrane region" description="Helical" evidence="2">
    <location>
        <begin position="91"/>
        <end position="109"/>
    </location>
</feature>
<name>A0A423TDP5_PENVA</name>
<dbReference type="EMBL" id="QCYY01001874">
    <property type="protein sequence ID" value="ROT74614.1"/>
    <property type="molecule type" value="Genomic_DNA"/>
</dbReference>
<feature type="transmembrane region" description="Helical" evidence="2">
    <location>
        <begin position="39"/>
        <end position="57"/>
    </location>
</feature>
<comment type="caution">
    <text evidence="3">The sequence shown here is derived from an EMBL/GenBank/DDBJ whole genome shotgun (WGS) entry which is preliminary data.</text>
</comment>
<keyword evidence="4" id="KW-1185">Reference proteome</keyword>
<feature type="transmembrane region" description="Helical" evidence="2">
    <location>
        <begin position="121"/>
        <end position="141"/>
    </location>
</feature>
<gene>
    <name evidence="3" type="ORF">C7M84_006870</name>
</gene>
<feature type="region of interest" description="Disordered" evidence="1">
    <location>
        <begin position="269"/>
        <end position="295"/>
    </location>
</feature>
<sequence>MNHCLMHDQAKAGGFETTQRRRNAKKNRQKGNANKEERVFPVPIFFVVPSFLLFFFLLLSPHPFALVLLLFFFLLIRLPSSPFSSLSSPSFFFSVLLLFFSLFLFFIHFSSPSFSSLSPFLLPLFLSRTFSSFFLVLLLFLSSSDATQRQTDTQPSISFRHCLHFPPIPPTSLYLFLFPNPLYLYCLHLYYLSPSLPVPCVTLYFITSFTLPPLLHLSMPLIAMSAPDTLLRPLSLPPPFHGRATEGIILASFFLRFLSVFFSPNLLTPTQSHSSPPTPTYPRPPPPVTPFPPRSPPFHGRATEEGIILASCFLRFLSVFFSPQPPYPNPKPPLSPYTHLPSPASPVTPFPPRSPPFLGRVSSGAGHVLEVRAVLQAEGRPGGSDTLGIGVS</sequence>
<evidence type="ECO:0000256" key="1">
    <source>
        <dbReference type="SAM" id="MobiDB-lite"/>
    </source>
</evidence>
<organism evidence="3 4">
    <name type="scientific">Penaeus vannamei</name>
    <name type="common">Whiteleg shrimp</name>
    <name type="synonym">Litopenaeus vannamei</name>
    <dbReference type="NCBI Taxonomy" id="6689"/>
    <lineage>
        <taxon>Eukaryota</taxon>
        <taxon>Metazoa</taxon>
        <taxon>Ecdysozoa</taxon>
        <taxon>Arthropoda</taxon>
        <taxon>Crustacea</taxon>
        <taxon>Multicrustacea</taxon>
        <taxon>Malacostraca</taxon>
        <taxon>Eumalacostraca</taxon>
        <taxon>Eucarida</taxon>
        <taxon>Decapoda</taxon>
        <taxon>Dendrobranchiata</taxon>
        <taxon>Penaeoidea</taxon>
        <taxon>Penaeidae</taxon>
        <taxon>Penaeus</taxon>
    </lineage>
</organism>
<proteinExistence type="predicted"/>
<keyword evidence="2" id="KW-0472">Membrane</keyword>
<feature type="transmembrane region" description="Helical" evidence="2">
    <location>
        <begin position="63"/>
        <end position="79"/>
    </location>
</feature>
<evidence type="ECO:0000313" key="4">
    <source>
        <dbReference type="Proteomes" id="UP000283509"/>
    </source>
</evidence>
<evidence type="ECO:0000313" key="3">
    <source>
        <dbReference type="EMBL" id="ROT74614.1"/>
    </source>
</evidence>
<dbReference type="AlphaFoldDB" id="A0A423TDP5"/>
<reference evidence="3 4" key="1">
    <citation type="submission" date="2018-04" db="EMBL/GenBank/DDBJ databases">
        <authorList>
            <person name="Zhang X."/>
            <person name="Yuan J."/>
            <person name="Li F."/>
            <person name="Xiang J."/>
        </authorList>
    </citation>
    <scope>NUCLEOTIDE SEQUENCE [LARGE SCALE GENOMIC DNA]</scope>
    <source>
        <tissue evidence="3">Muscle</tissue>
    </source>
</reference>
<accession>A0A423TDP5</accession>
<reference evidence="3 4" key="2">
    <citation type="submission" date="2019-01" db="EMBL/GenBank/DDBJ databases">
        <title>The decoding of complex shrimp genome reveals the adaptation for benthos swimmer, frequently molting mechanism and breeding impact on genome.</title>
        <authorList>
            <person name="Sun Y."/>
            <person name="Gao Y."/>
            <person name="Yu Y."/>
        </authorList>
    </citation>
    <scope>NUCLEOTIDE SEQUENCE [LARGE SCALE GENOMIC DNA]</scope>
    <source>
        <tissue evidence="3">Muscle</tissue>
    </source>
</reference>
<feature type="compositionally biased region" description="Pro residues" evidence="1">
    <location>
        <begin position="276"/>
        <end position="295"/>
    </location>
</feature>
<evidence type="ECO:0000256" key="2">
    <source>
        <dbReference type="SAM" id="Phobius"/>
    </source>
</evidence>
<dbReference type="Proteomes" id="UP000283509">
    <property type="component" value="Unassembled WGS sequence"/>
</dbReference>
<keyword evidence="2" id="KW-0812">Transmembrane</keyword>
<protein>
    <submittedName>
        <fullName evidence="3">Uncharacterized protein</fullName>
    </submittedName>
</protein>
<keyword evidence="2" id="KW-1133">Transmembrane helix</keyword>